<accession>A0A919VXL3</accession>
<dbReference type="Proteomes" id="UP000681340">
    <property type="component" value="Unassembled WGS sequence"/>
</dbReference>
<dbReference type="RefSeq" id="WP_212994984.1">
    <property type="nucleotide sequence ID" value="NZ_BAABEA010000036.1"/>
</dbReference>
<evidence type="ECO:0000256" key="1">
    <source>
        <dbReference type="SAM" id="MobiDB-lite"/>
    </source>
</evidence>
<name>A0A919VXL3_9ACTN</name>
<evidence type="ECO:0000313" key="2">
    <source>
        <dbReference type="EMBL" id="GIM80816.1"/>
    </source>
</evidence>
<dbReference type="EMBL" id="BOQL01000111">
    <property type="protein sequence ID" value="GIM80816.1"/>
    <property type="molecule type" value="Genomic_DNA"/>
</dbReference>
<organism evidence="2 3">
    <name type="scientific">Actinoplanes auranticolor</name>
    <dbReference type="NCBI Taxonomy" id="47988"/>
    <lineage>
        <taxon>Bacteria</taxon>
        <taxon>Bacillati</taxon>
        <taxon>Actinomycetota</taxon>
        <taxon>Actinomycetes</taxon>
        <taxon>Micromonosporales</taxon>
        <taxon>Micromonosporaceae</taxon>
        <taxon>Actinoplanes</taxon>
    </lineage>
</organism>
<keyword evidence="3" id="KW-1185">Reference proteome</keyword>
<dbReference type="AlphaFoldDB" id="A0A919VXL3"/>
<gene>
    <name evidence="2" type="ORF">Aau02nite_92180</name>
</gene>
<protein>
    <submittedName>
        <fullName evidence="2">Uncharacterized protein</fullName>
    </submittedName>
</protein>
<evidence type="ECO:0000313" key="3">
    <source>
        <dbReference type="Proteomes" id="UP000681340"/>
    </source>
</evidence>
<proteinExistence type="predicted"/>
<reference evidence="2" key="1">
    <citation type="submission" date="2021-03" db="EMBL/GenBank/DDBJ databases">
        <title>Whole genome shotgun sequence of Actinoplanes auranticolor NBRC 12245.</title>
        <authorList>
            <person name="Komaki H."/>
            <person name="Tamura T."/>
        </authorList>
    </citation>
    <scope>NUCLEOTIDE SEQUENCE</scope>
    <source>
        <strain evidence="2">NBRC 12245</strain>
    </source>
</reference>
<comment type="caution">
    <text evidence="2">The sequence shown here is derived from an EMBL/GenBank/DDBJ whole genome shotgun (WGS) entry which is preliminary data.</text>
</comment>
<feature type="region of interest" description="Disordered" evidence="1">
    <location>
        <begin position="1"/>
        <end position="38"/>
    </location>
</feature>
<sequence length="70" mass="7845">MLLIHTPGTGLPHDRLPTRADKQRPITAQPAGGDEPSRLTADLSRIRHDRSKVWTGRSWFLLSADACRRS</sequence>
<feature type="compositionally biased region" description="Basic and acidic residues" evidence="1">
    <location>
        <begin position="12"/>
        <end position="24"/>
    </location>
</feature>